<gene>
    <name evidence="2" type="ORF">HYALB_00008375</name>
</gene>
<evidence type="ECO:0000313" key="3">
    <source>
        <dbReference type="Proteomes" id="UP000701801"/>
    </source>
</evidence>
<evidence type="ECO:0000313" key="2">
    <source>
        <dbReference type="EMBL" id="CAG8977598.1"/>
    </source>
</evidence>
<feature type="region of interest" description="Disordered" evidence="1">
    <location>
        <begin position="1"/>
        <end position="21"/>
    </location>
</feature>
<proteinExistence type="predicted"/>
<evidence type="ECO:0000256" key="1">
    <source>
        <dbReference type="SAM" id="MobiDB-lite"/>
    </source>
</evidence>
<sequence length="152" mass="17045">MSQANGSFNKESENALEKLPPQYTKNDMAALPTSLGRAVKHYLVKYKCPQDINRTPYQNKLNGINSNNLRVSMLKQYWNTNVKVAITAFLRVFRGTTGLAVTSKNLTRSRLSITVQYGTIWDLYAEGIFLRKSANSASQFCVQTLDGEGCQL</sequence>
<organism evidence="2 3">
    <name type="scientific">Hymenoscyphus albidus</name>
    <dbReference type="NCBI Taxonomy" id="595503"/>
    <lineage>
        <taxon>Eukaryota</taxon>
        <taxon>Fungi</taxon>
        <taxon>Dikarya</taxon>
        <taxon>Ascomycota</taxon>
        <taxon>Pezizomycotina</taxon>
        <taxon>Leotiomycetes</taxon>
        <taxon>Helotiales</taxon>
        <taxon>Helotiaceae</taxon>
        <taxon>Hymenoscyphus</taxon>
    </lineage>
</organism>
<protein>
    <submittedName>
        <fullName evidence="2">Uncharacterized protein</fullName>
    </submittedName>
</protein>
<comment type="caution">
    <text evidence="2">The sequence shown here is derived from an EMBL/GenBank/DDBJ whole genome shotgun (WGS) entry which is preliminary data.</text>
</comment>
<keyword evidence="3" id="KW-1185">Reference proteome</keyword>
<reference evidence="2" key="1">
    <citation type="submission" date="2021-07" db="EMBL/GenBank/DDBJ databases">
        <authorList>
            <person name="Durling M."/>
        </authorList>
    </citation>
    <scope>NUCLEOTIDE SEQUENCE</scope>
</reference>
<dbReference type="EMBL" id="CAJVRM010000225">
    <property type="protein sequence ID" value="CAG8977598.1"/>
    <property type="molecule type" value="Genomic_DNA"/>
</dbReference>
<accession>A0A9N9LPR2</accession>
<name>A0A9N9LPR2_9HELO</name>
<dbReference type="AlphaFoldDB" id="A0A9N9LPR2"/>
<dbReference type="Proteomes" id="UP000701801">
    <property type="component" value="Unassembled WGS sequence"/>
</dbReference>